<dbReference type="EMBL" id="KQ085885">
    <property type="protein sequence ID" value="KLO19736.1"/>
    <property type="molecule type" value="Genomic_DNA"/>
</dbReference>
<keyword evidence="1" id="KW-1133">Transmembrane helix</keyword>
<dbReference type="AlphaFoldDB" id="A0A0H2SRL7"/>
<protein>
    <recommendedName>
        <fullName evidence="2">DUF6534 domain-containing protein</fullName>
    </recommendedName>
</protein>
<evidence type="ECO:0000256" key="1">
    <source>
        <dbReference type="SAM" id="Phobius"/>
    </source>
</evidence>
<feature type="transmembrane region" description="Helical" evidence="1">
    <location>
        <begin position="155"/>
        <end position="178"/>
    </location>
</feature>
<keyword evidence="1" id="KW-0812">Transmembrane</keyword>
<dbReference type="Proteomes" id="UP000053477">
    <property type="component" value="Unassembled WGS sequence"/>
</dbReference>
<gene>
    <name evidence="3" type="ORF">SCHPADRAFT_898684</name>
</gene>
<feature type="transmembrane region" description="Helical" evidence="1">
    <location>
        <begin position="198"/>
        <end position="219"/>
    </location>
</feature>
<dbReference type="PANTHER" id="PTHR40465:SF1">
    <property type="entry name" value="DUF6534 DOMAIN-CONTAINING PROTEIN"/>
    <property type="match status" value="1"/>
</dbReference>
<evidence type="ECO:0000313" key="4">
    <source>
        <dbReference type="Proteomes" id="UP000053477"/>
    </source>
</evidence>
<keyword evidence="1" id="KW-0472">Membrane</keyword>
<reference evidence="3 4" key="1">
    <citation type="submission" date="2015-04" db="EMBL/GenBank/DDBJ databases">
        <title>Complete genome sequence of Schizopora paradoxa KUC8140, a cosmopolitan wood degrader in East Asia.</title>
        <authorList>
            <consortium name="DOE Joint Genome Institute"/>
            <person name="Min B."/>
            <person name="Park H."/>
            <person name="Jang Y."/>
            <person name="Kim J.-J."/>
            <person name="Kim K.H."/>
            <person name="Pangilinan J."/>
            <person name="Lipzen A."/>
            <person name="Riley R."/>
            <person name="Grigoriev I.V."/>
            <person name="Spatafora J.W."/>
            <person name="Choi I.-G."/>
        </authorList>
    </citation>
    <scope>NUCLEOTIDE SEQUENCE [LARGE SCALE GENOMIC DNA]</scope>
    <source>
        <strain evidence="3 4">KUC8140</strain>
    </source>
</reference>
<feature type="transmembrane region" description="Helical" evidence="1">
    <location>
        <begin position="79"/>
        <end position="104"/>
    </location>
</feature>
<feature type="domain" description="DUF6534" evidence="2">
    <location>
        <begin position="163"/>
        <end position="249"/>
    </location>
</feature>
<dbReference type="OrthoDB" id="2535105at2759"/>
<feature type="transmembrane region" description="Helical" evidence="1">
    <location>
        <begin position="116"/>
        <end position="135"/>
    </location>
</feature>
<sequence>MSLLDDTLGGVFFACIVSSIFYGITCLQTIYYFMNCKGDGKILKGLVATISVLDSLHMALVLHFGYIELVKSFGDLEKLAFVTWSLPVAVLTNVVNDLLVRLFFSRRVWILSGRNTTVITFLGLIISVSLALSLFSDVQTFHVSKKGTSQTEWAVFSSSGTTTLADLTIAAALCFYLARSRGNYYKGTRRLITSLLQYTIQTGLFATLWSTGSLISFGLKPNSDLSLIFYLPQPKIYANALLASLNARENLREKSRISENTTHSIRNNDGLSSIAFNNPTHHTQFELDSVKVSGRNAVATEDDDVRSLPSLCCSFISFL</sequence>
<evidence type="ECO:0000313" key="3">
    <source>
        <dbReference type="EMBL" id="KLO19736.1"/>
    </source>
</evidence>
<proteinExistence type="predicted"/>
<organism evidence="3 4">
    <name type="scientific">Schizopora paradoxa</name>
    <dbReference type="NCBI Taxonomy" id="27342"/>
    <lineage>
        <taxon>Eukaryota</taxon>
        <taxon>Fungi</taxon>
        <taxon>Dikarya</taxon>
        <taxon>Basidiomycota</taxon>
        <taxon>Agaricomycotina</taxon>
        <taxon>Agaricomycetes</taxon>
        <taxon>Hymenochaetales</taxon>
        <taxon>Schizoporaceae</taxon>
        <taxon>Schizopora</taxon>
    </lineage>
</organism>
<dbReference type="InParanoid" id="A0A0H2SRL7"/>
<dbReference type="PANTHER" id="PTHR40465">
    <property type="entry name" value="CHROMOSOME 1, WHOLE GENOME SHOTGUN SEQUENCE"/>
    <property type="match status" value="1"/>
</dbReference>
<dbReference type="InterPro" id="IPR045339">
    <property type="entry name" value="DUF6534"/>
</dbReference>
<evidence type="ECO:0000259" key="2">
    <source>
        <dbReference type="Pfam" id="PF20152"/>
    </source>
</evidence>
<name>A0A0H2SRL7_9AGAM</name>
<accession>A0A0H2SRL7</accession>
<feature type="transmembrane region" description="Helical" evidence="1">
    <location>
        <begin position="46"/>
        <end position="67"/>
    </location>
</feature>
<feature type="transmembrane region" description="Helical" evidence="1">
    <location>
        <begin position="12"/>
        <end position="34"/>
    </location>
</feature>
<dbReference type="Pfam" id="PF20152">
    <property type="entry name" value="DUF6534"/>
    <property type="match status" value="1"/>
</dbReference>
<keyword evidence="4" id="KW-1185">Reference proteome</keyword>